<reference evidence="3" key="1">
    <citation type="journal article" date="2021" name="PeerJ">
        <title>Extensive microbial diversity within the chicken gut microbiome revealed by metagenomics and culture.</title>
        <authorList>
            <person name="Gilroy R."/>
            <person name="Ravi A."/>
            <person name="Getino M."/>
            <person name="Pursley I."/>
            <person name="Horton D.L."/>
            <person name="Alikhan N.F."/>
            <person name="Baker D."/>
            <person name="Gharbi K."/>
            <person name="Hall N."/>
            <person name="Watson M."/>
            <person name="Adriaenssens E.M."/>
            <person name="Foster-Nyarko E."/>
            <person name="Jarju S."/>
            <person name="Secka A."/>
            <person name="Antonio M."/>
            <person name="Oren A."/>
            <person name="Chaudhuri R.R."/>
            <person name="La Ragione R."/>
            <person name="Hildebrand F."/>
            <person name="Pallen M.J."/>
        </authorList>
    </citation>
    <scope>NUCLEOTIDE SEQUENCE</scope>
    <source>
        <strain evidence="3">ChiHjej13B12-4958</strain>
    </source>
</reference>
<keyword evidence="2" id="KW-1133">Transmembrane helix</keyword>
<name>A0A9D2QBA0_9CORY</name>
<keyword evidence="2" id="KW-0812">Transmembrane</keyword>
<protein>
    <submittedName>
        <fullName evidence="3">Uncharacterized protein</fullName>
    </submittedName>
</protein>
<feature type="transmembrane region" description="Helical" evidence="2">
    <location>
        <begin position="68"/>
        <end position="90"/>
    </location>
</feature>
<organism evidence="3 4">
    <name type="scientific">Candidatus Corynebacterium faecigallinarum</name>
    <dbReference type="NCBI Taxonomy" id="2838528"/>
    <lineage>
        <taxon>Bacteria</taxon>
        <taxon>Bacillati</taxon>
        <taxon>Actinomycetota</taxon>
        <taxon>Actinomycetes</taxon>
        <taxon>Mycobacteriales</taxon>
        <taxon>Corynebacteriaceae</taxon>
        <taxon>Corynebacterium</taxon>
    </lineage>
</organism>
<reference evidence="3" key="2">
    <citation type="submission" date="2021-04" db="EMBL/GenBank/DDBJ databases">
        <authorList>
            <person name="Gilroy R."/>
        </authorList>
    </citation>
    <scope>NUCLEOTIDE SEQUENCE</scope>
    <source>
        <strain evidence="3">ChiHjej13B12-4958</strain>
    </source>
</reference>
<feature type="transmembrane region" description="Helical" evidence="2">
    <location>
        <begin position="145"/>
        <end position="164"/>
    </location>
</feature>
<sequence>MSDRASKKASKNASGTDVAKASDTDAAAADRQEINSRRAAAIDKHIAELQEQNGGDLARAERAAAGTIVLGGALPMLLCGGILMLVVMFMPHSGSVHTYDVLLNSDRAQAFVTTLPERIYAWLSLVGGVLLTFGTVFSRSSLVAWVNWIVCGIGWVYAVLAIGMRQSRPPTEPGEGPGIALILGLIGMVFIFITLSSRLLRRGAVQKEIAARRRTLADQDEESRAKQLVLRTGLAPVVAEDLANPADNRRNRVRARRESQATGQSQAAGESTSESAPESSSTDEQH</sequence>
<feature type="transmembrane region" description="Helical" evidence="2">
    <location>
        <begin position="176"/>
        <end position="195"/>
    </location>
</feature>
<comment type="caution">
    <text evidence="3">The sequence shown here is derived from an EMBL/GenBank/DDBJ whole genome shotgun (WGS) entry which is preliminary data.</text>
</comment>
<evidence type="ECO:0000256" key="2">
    <source>
        <dbReference type="SAM" id="Phobius"/>
    </source>
</evidence>
<evidence type="ECO:0000256" key="1">
    <source>
        <dbReference type="SAM" id="MobiDB-lite"/>
    </source>
</evidence>
<feature type="compositionally biased region" description="Low complexity" evidence="1">
    <location>
        <begin position="267"/>
        <end position="280"/>
    </location>
</feature>
<keyword evidence="2" id="KW-0472">Membrane</keyword>
<feature type="transmembrane region" description="Helical" evidence="2">
    <location>
        <begin position="119"/>
        <end position="138"/>
    </location>
</feature>
<evidence type="ECO:0000313" key="4">
    <source>
        <dbReference type="Proteomes" id="UP000823858"/>
    </source>
</evidence>
<feature type="region of interest" description="Disordered" evidence="1">
    <location>
        <begin position="1"/>
        <end position="31"/>
    </location>
</feature>
<feature type="compositionally biased region" description="Basic and acidic residues" evidence="1">
    <location>
        <begin position="20"/>
        <end position="31"/>
    </location>
</feature>
<dbReference type="Proteomes" id="UP000823858">
    <property type="component" value="Unassembled WGS sequence"/>
</dbReference>
<feature type="region of interest" description="Disordered" evidence="1">
    <location>
        <begin position="242"/>
        <end position="286"/>
    </location>
</feature>
<accession>A0A9D2QBA0</accession>
<gene>
    <name evidence="3" type="ORF">H9751_02115</name>
</gene>
<dbReference type="AlphaFoldDB" id="A0A9D2QBA0"/>
<dbReference type="EMBL" id="DWVP01000004">
    <property type="protein sequence ID" value="HJC84346.1"/>
    <property type="molecule type" value="Genomic_DNA"/>
</dbReference>
<proteinExistence type="predicted"/>
<evidence type="ECO:0000313" key="3">
    <source>
        <dbReference type="EMBL" id="HJC84346.1"/>
    </source>
</evidence>